<feature type="region of interest" description="Disordered" evidence="1">
    <location>
        <begin position="1"/>
        <end position="39"/>
    </location>
</feature>
<evidence type="ECO:0000313" key="4">
    <source>
        <dbReference type="Proteomes" id="UP000021053"/>
    </source>
</evidence>
<reference evidence="3 4" key="1">
    <citation type="submission" date="2013-07" db="EMBL/GenBank/DDBJ databases">
        <authorList>
            <consortium name="DOE Joint Genome Institute"/>
            <person name="Eisen J."/>
            <person name="Huntemann M."/>
            <person name="Han J."/>
            <person name="Chen A."/>
            <person name="Kyrpides N."/>
            <person name="Mavromatis K."/>
            <person name="Markowitz V."/>
            <person name="Palaniappan K."/>
            <person name="Ivanova N."/>
            <person name="Schaumberg A."/>
            <person name="Pati A."/>
            <person name="Liolios K."/>
            <person name="Nordberg H.P."/>
            <person name="Cantor M.N."/>
            <person name="Hua S.X."/>
            <person name="Woyke T."/>
        </authorList>
    </citation>
    <scope>NUCLEOTIDE SEQUENCE [LARGE SCALE GENOMIC DNA]</scope>
    <source>
        <strain evidence="3 4">DSM 44712</strain>
    </source>
</reference>
<protein>
    <submittedName>
        <fullName evidence="3">Uncharacterized protein</fullName>
    </submittedName>
</protein>
<feature type="transmembrane region" description="Helical" evidence="2">
    <location>
        <begin position="238"/>
        <end position="260"/>
    </location>
</feature>
<feature type="compositionally biased region" description="Basic and acidic residues" evidence="1">
    <location>
        <begin position="569"/>
        <end position="578"/>
    </location>
</feature>
<proteinExistence type="predicted"/>
<evidence type="ECO:0000256" key="1">
    <source>
        <dbReference type="SAM" id="MobiDB-lite"/>
    </source>
</evidence>
<comment type="caution">
    <text evidence="3">The sequence shown here is derived from an EMBL/GenBank/DDBJ whole genome shotgun (WGS) entry which is preliminary data.</text>
</comment>
<dbReference type="OrthoDB" id="3298677at2"/>
<keyword evidence="2" id="KW-0812">Transmembrane</keyword>
<evidence type="ECO:0000313" key="3">
    <source>
        <dbReference type="EMBL" id="EXG81536.1"/>
    </source>
</evidence>
<accession>A0A011AHP0</accession>
<dbReference type="AlphaFoldDB" id="A0A011AHP0"/>
<evidence type="ECO:0000256" key="2">
    <source>
        <dbReference type="SAM" id="Phobius"/>
    </source>
</evidence>
<feature type="transmembrane region" description="Helical" evidence="2">
    <location>
        <begin position="267"/>
        <end position="284"/>
    </location>
</feature>
<dbReference type="EMBL" id="JFBT01000001">
    <property type="protein sequence ID" value="EXG81536.1"/>
    <property type="molecule type" value="Genomic_DNA"/>
</dbReference>
<dbReference type="HOGENOM" id="CLU_411459_0_0_11"/>
<keyword evidence="4" id="KW-1185">Reference proteome</keyword>
<keyword evidence="2" id="KW-1133">Transmembrane helix</keyword>
<dbReference type="Proteomes" id="UP000021053">
    <property type="component" value="Unassembled WGS sequence"/>
</dbReference>
<feature type="transmembrane region" description="Helical" evidence="2">
    <location>
        <begin position="212"/>
        <end position="232"/>
    </location>
</feature>
<feature type="transmembrane region" description="Helical" evidence="2">
    <location>
        <begin position="88"/>
        <end position="109"/>
    </location>
</feature>
<gene>
    <name evidence="3" type="ORF">CryarDRAFT_2652</name>
</gene>
<feature type="transmembrane region" description="Helical" evidence="2">
    <location>
        <begin position="290"/>
        <end position="311"/>
    </location>
</feature>
<feature type="region of interest" description="Disordered" evidence="1">
    <location>
        <begin position="563"/>
        <end position="584"/>
    </location>
</feature>
<organism evidence="3 4">
    <name type="scientific">Cryptosporangium arvum DSM 44712</name>
    <dbReference type="NCBI Taxonomy" id="927661"/>
    <lineage>
        <taxon>Bacteria</taxon>
        <taxon>Bacillati</taxon>
        <taxon>Actinomycetota</taxon>
        <taxon>Actinomycetes</taxon>
        <taxon>Cryptosporangiales</taxon>
        <taxon>Cryptosporangiaceae</taxon>
        <taxon>Cryptosporangium</taxon>
    </lineage>
</organism>
<sequence>MNPDNPPRDVAPPPSVPTEPQNAVPAEPATPPERVTSAATSRGFGPLEYAVKGTNPIAACLGFLIFAAVVFGVAWVLGWLARITELRIFAYVMILVILGGLFVVGYAFFQLIDGYRATYVYRGGLVWTHNRRVETAAWAEVDRLVTTAVAGHDPHGGRLVTLDGREATLEFGAGGEGFRDRILAALTEWHRPVDFSVADTPLPEEQKVNKRIAVACGVLGVPGGLFLSFPFFLVGVPIGFALAASYGTVALIVAGLAFFVPKLKVPAGVFFGLAGLILIIEANRRLETNFVLVTTAVIALEAAVVVAWRAVWRRLPAPRRLGGRQSLARQYGWRYEDTAQVPVAGLRTMSKLIGVPTGARTVTGEGVLVATAHGVECTVYDRVRRRPLMTDPIQTVWSVPLPVPVPPVTLTELALPGISLDWRGDVRISEPVPPTRGARILGRAVDAIPVAEHPEWWIEDRYLMVAEYGVTSTKTITGRIDYLTRLATSTPWTELADPAVWQPVEPTRWDDDAVFSPPVLEALRVADEERVVTLHTGEVLAVLARVDPQPGWAQLWQRTGTPAGAGLKESVDPRDYDRTPTPAYRGGTLLTPELALALTTADRIRTHYGYPQITTGVFALSLLAHRGTGATETLLAPGRLTHPQLLDVVRSTLIGGPLPGLEALVLQ</sequence>
<dbReference type="RefSeq" id="WP_157017624.1">
    <property type="nucleotide sequence ID" value="NZ_KK073874.1"/>
</dbReference>
<name>A0A011AHP0_9ACTN</name>
<keyword evidence="2" id="KW-0472">Membrane</keyword>
<feature type="transmembrane region" description="Helical" evidence="2">
    <location>
        <begin position="57"/>
        <end position="82"/>
    </location>
</feature>